<sequence>MGFIMLLAIRIILIIVLTPLVGGLLAGFDRIISARVQGRKGPPLLQPFYDVLKLIKKENIQVNKTYKFYVYVSLIFIILTAVIMLMGGDILLAIFVLTLGAIFFAFGGYASQSPYSIIGAERELLQMMAYEPMVLITAAGLYMVSKTFFISGIISQDVPAIVYLPAVFVGFVYILTFKLRKSPFDLSLGHHAHQELVQGISTEYSGKELAVIEVTHWYESIISLAFVYVFFATSNPVSHVWAVIACLVVYLFEIILDNSTVRVKWQLAFKSAWIVTGVVSIINLMILSFLKF</sequence>
<dbReference type="InterPro" id="IPR001694">
    <property type="entry name" value="NADH_UbQ_OxRdtase_su1/FPO"/>
</dbReference>
<dbReference type="PANTHER" id="PTHR43359:SF1">
    <property type="entry name" value="FORMATE HYDROGENLYASE SUBUNIT 4-RELATED"/>
    <property type="match status" value="1"/>
</dbReference>
<accession>A0A410PUQ5</accession>
<keyword evidence="2 5" id="KW-0812">Transmembrane</keyword>
<dbReference type="PANTHER" id="PTHR43359">
    <property type="entry name" value="FORMATE HYDROGENLYASE SUBUNIT 4"/>
    <property type="match status" value="1"/>
</dbReference>
<feature type="transmembrane region" description="Helical" evidence="5">
    <location>
        <begin position="66"/>
        <end position="84"/>
    </location>
</feature>
<evidence type="ECO:0000313" key="7">
    <source>
        <dbReference type="Proteomes" id="UP000287601"/>
    </source>
</evidence>
<feature type="transmembrane region" description="Helical" evidence="5">
    <location>
        <begin position="239"/>
        <end position="256"/>
    </location>
</feature>
<evidence type="ECO:0000256" key="1">
    <source>
        <dbReference type="ARBA" id="ARBA00004141"/>
    </source>
</evidence>
<feature type="transmembrane region" description="Helical" evidence="5">
    <location>
        <begin position="268"/>
        <end position="290"/>
    </location>
</feature>
<dbReference type="InterPro" id="IPR052561">
    <property type="entry name" value="ComplexI_Subunit1"/>
</dbReference>
<dbReference type="EMBL" id="CP035281">
    <property type="protein sequence ID" value="QAT42677.1"/>
    <property type="molecule type" value="Genomic_DNA"/>
</dbReference>
<dbReference type="Proteomes" id="UP000287601">
    <property type="component" value="Chromosome"/>
</dbReference>
<keyword evidence="3 5" id="KW-1133">Transmembrane helix</keyword>
<gene>
    <name evidence="6" type="ORF">EQM06_05230</name>
</gene>
<organism evidence="6 7">
    <name type="scientific">Aminipila luticellarii</name>
    <dbReference type="NCBI Taxonomy" id="2507160"/>
    <lineage>
        <taxon>Bacteria</taxon>
        <taxon>Bacillati</taxon>
        <taxon>Bacillota</taxon>
        <taxon>Clostridia</taxon>
        <taxon>Peptostreptococcales</taxon>
        <taxon>Anaerovoracaceae</taxon>
        <taxon>Aminipila</taxon>
    </lineage>
</organism>
<evidence type="ECO:0000256" key="4">
    <source>
        <dbReference type="ARBA" id="ARBA00023136"/>
    </source>
</evidence>
<evidence type="ECO:0000313" key="6">
    <source>
        <dbReference type="EMBL" id="QAT42677.1"/>
    </source>
</evidence>
<dbReference type="KEGG" id="amij:EQM06_05230"/>
<protein>
    <submittedName>
        <fullName evidence="6">NADH-quinone oxidoreductase subunit H</fullName>
    </submittedName>
</protein>
<evidence type="ECO:0000256" key="5">
    <source>
        <dbReference type="SAM" id="Phobius"/>
    </source>
</evidence>
<proteinExistence type="predicted"/>
<comment type="subcellular location">
    <subcellularLocation>
        <location evidence="1">Membrane</location>
        <topology evidence="1">Multi-pass membrane protein</topology>
    </subcellularLocation>
</comment>
<feature type="transmembrane region" description="Helical" evidence="5">
    <location>
        <begin position="90"/>
        <end position="111"/>
    </location>
</feature>
<evidence type="ECO:0000256" key="2">
    <source>
        <dbReference type="ARBA" id="ARBA00022692"/>
    </source>
</evidence>
<dbReference type="Pfam" id="PF00146">
    <property type="entry name" value="NADHdh"/>
    <property type="match status" value="1"/>
</dbReference>
<evidence type="ECO:0000256" key="3">
    <source>
        <dbReference type="ARBA" id="ARBA00022989"/>
    </source>
</evidence>
<name>A0A410PUQ5_9FIRM</name>
<feature type="transmembrane region" description="Helical" evidence="5">
    <location>
        <begin position="132"/>
        <end position="154"/>
    </location>
</feature>
<dbReference type="OrthoDB" id="9778499at2"/>
<reference evidence="6 7" key="1">
    <citation type="submission" date="2019-01" db="EMBL/GenBank/DDBJ databases">
        <title>Draft genomes of a novel of Aminipila strains.</title>
        <authorList>
            <person name="Ma S."/>
        </authorList>
    </citation>
    <scope>NUCLEOTIDE SEQUENCE [LARGE SCALE GENOMIC DNA]</scope>
    <source>
        <strain evidence="7">JN-39</strain>
    </source>
</reference>
<keyword evidence="7" id="KW-1185">Reference proteome</keyword>
<feature type="transmembrane region" description="Helical" evidence="5">
    <location>
        <begin position="6"/>
        <end position="28"/>
    </location>
</feature>
<dbReference type="AlphaFoldDB" id="A0A410PUQ5"/>
<feature type="transmembrane region" description="Helical" evidence="5">
    <location>
        <begin position="160"/>
        <end position="177"/>
    </location>
</feature>
<keyword evidence="4 5" id="KW-0472">Membrane</keyword>
<dbReference type="GO" id="GO:0005886">
    <property type="term" value="C:plasma membrane"/>
    <property type="evidence" value="ECO:0007669"/>
    <property type="project" value="TreeGrafter"/>
</dbReference>